<name>A0ACC8XHC5_9FIRM</name>
<evidence type="ECO:0000313" key="1">
    <source>
        <dbReference type="EMBL" id="ONI43116.1"/>
    </source>
</evidence>
<gene>
    <name evidence="1" type="ORF">AN640_06685</name>
</gene>
<reference evidence="1" key="1">
    <citation type="submission" date="2016-08" db="EMBL/GenBank/DDBJ databases">
        <authorList>
            <person name="Ngugi D.K."/>
            <person name="Miyake S."/>
            <person name="Stingl U."/>
        </authorList>
    </citation>
    <scope>NUCLEOTIDE SEQUENCE</scope>
    <source>
        <strain evidence="1">SCG-D08WGA-EpuloA1</strain>
    </source>
</reference>
<evidence type="ECO:0000313" key="2">
    <source>
        <dbReference type="Proteomes" id="UP000188637"/>
    </source>
</evidence>
<keyword evidence="2" id="KW-1185">Reference proteome</keyword>
<accession>A0ACC8XHC5</accession>
<proteinExistence type="predicted"/>
<comment type="caution">
    <text evidence="1">The sequence shown here is derived from an EMBL/GenBank/DDBJ whole genome shotgun (WGS) entry which is preliminary data.</text>
</comment>
<protein>
    <submittedName>
        <fullName evidence="1">Uncharacterized protein</fullName>
    </submittedName>
</protein>
<sequence length="303" mass="34790">MLKQIFIIIMTCVLLIGCSSTPEENMMYMEAEAAPSMAMDTMVESVMSSGGSMKKSSGSNGAIPDMQFPNRKIIKNGRVRIETLEFDKSIDYIFEEVERLGGFVELYEVNGNGQEVLYNSNYDEARYATISARIPESMFTEFINSAESYGMVVYKSIETEDITDQYVDTELRIETLTIQQERLTELLEKSGTLTEIFEIEKELADVIYELESFQGTLNEYDSLVDFSTVRIYIDEVYKYEEQLPVPITFIEKISDAFSQMIDSFVENVQNSVVAIIYYMPVIVIFILIFIITKKIIKKIREKK</sequence>
<organism evidence="1 2">
    <name type="scientific">Candidatus Epulonipiscium fishelsonii</name>
    <dbReference type="NCBI Taxonomy" id="77094"/>
    <lineage>
        <taxon>Bacteria</taxon>
        <taxon>Bacillati</taxon>
        <taxon>Bacillota</taxon>
        <taxon>Clostridia</taxon>
        <taxon>Lachnospirales</taxon>
        <taxon>Lachnospiraceae</taxon>
        <taxon>Candidatus Epulonipiscium</taxon>
    </lineage>
</organism>
<dbReference type="Proteomes" id="UP000188637">
    <property type="component" value="Unassembled WGS sequence"/>
</dbReference>
<dbReference type="EMBL" id="LJHD01000164">
    <property type="protein sequence ID" value="ONI43116.1"/>
    <property type="molecule type" value="Genomic_DNA"/>
</dbReference>